<evidence type="ECO:0000313" key="1">
    <source>
        <dbReference type="EMBL" id="TYS56547.1"/>
    </source>
</evidence>
<organism evidence="1 2">
    <name type="scientific">Rossellomorea marisflavi</name>
    <dbReference type="NCBI Taxonomy" id="189381"/>
    <lineage>
        <taxon>Bacteria</taxon>
        <taxon>Bacillati</taxon>
        <taxon>Bacillota</taxon>
        <taxon>Bacilli</taxon>
        <taxon>Bacillales</taxon>
        <taxon>Bacillaceae</taxon>
        <taxon>Rossellomorea</taxon>
    </lineage>
</organism>
<reference evidence="1 2" key="1">
    <citation type="submission" date="2019-08" db="EMBL/GenBank/DDBJ databases">
        <title>Bacillus genomes from the desert of Cuatro Cienegas, Coahuila.</title>
        <authorList>
            <person name="Olmedo-Alvarez G."/>
        </authorList>
    </citation>
    <scope>NUCLEOTIDE SEQUENCE [LARGE SCALE GENOMIC DNA]</scope>
    <source>
        <strain evidence="1 2">CH108_3D</strain>
    </source>
</reference>
<sequence length="59" mass="6789">MGTMIQDRIDYHKIYQAIQRSMASLQGEGEGRNPLSLDEASKVLDQAIQYELATRRLYD</sequence>
<dbReference type="Proteomes" id="UP000322997">
    <property type="component" value="Unassembled WGS sequence"/>
</dbReference>
<dbReference type="GeneID" id="89535033"/>
<dbReference type="RefSeq" id="WP_148984510.1">
    <property type="nucleotide sequence ID" value="NZ_BSED01000154.1"/>
</dbReference>
<dbReference type="AlphaFoldDB" id="A0A5D4RYY5"/>
<comment type="caution">
    <text evidence="1">The sequence shown here is derived from an EMBL/GenBank/DDBJ whole genome shotgun (WGS) entry which is preliminary data.</text>
</comment>
<accession>A0A5D4RYY5</accession>
<evidence type="ECO:0000313" key="2">
    <source>
        <dbReference type="Proteomes" id="UP000322997"/>
    </source>
</evidence>
<protein>
    <submittedName>
        <fullName evidence="1">Uncharacterized protein</fullName>
    </submittedName>
</protein>
<name>A0A5D4RYY5_9BACI</name>
<dbReference type="EMBL" id="VTEQ01000001">
    <property type="protein sequence ID" value="TYS56547.1"/>
    <property type="molecule type" value="Genomic_DNA"/>
</dbReference>
<proteinExistence type="predicted"/>
<gene>
    <name evidence="1" type="ORF">FZC83_02955</name>
</gene>